<dbReference type="Proteomes" id="UP000001542">
    <property type="component" value="Unassembled WGS sequence"/>
</dbReference>
<keyword evidence="1" id="KW-0175">Coiled coil</keyword>
<dbReference type="InterPro" id="IPR040401">
    <property type="entry name" value="CCDC162"/>
</dbReference>
<sequence length="1871" mass="215956">MSVLEEKSEANLELLLKELEDGIKNIITPFNDSEIALCSGKIRELKLKKRSLFIDSFEKQKPLQIKPFYVDECLDKVSKNDFENLTTNQKIADYFSYEMNRAKKIRDRLTRNCSTSEVFSQVEPEFVTLFQSLSAHITTCQNIINGLTQSTIPTYSDDDLIMLLKGKFVRHLKKLFLHVLKLEAKQLIVSRRYQIMNDSFNRIEADLTRNNTLTQPEVPVMIAETADLDKKLISLATRFGVTEPMDSPDAQRYLYICDKYFTAIWSKLENISYTPTKTTYKINAVKKTSEHITEESYLAEIPIEQTVNIIWEKLASDNFPKLLAMIKSDAGNYNTLVNGEYNKTRTVLTRREPLQLEKVNVYFRFRTARAKWLFLMIQSQLNMFEAMLSNICGSNYTWRESKEILHLIDVLDENGNLVMLSSAQERFEDVKTTILKTVGYYTNIYEEKLIANNRTDVMVDREQMIINMLEDEAIYLNAKRKLLQCLYECAVHHKTEDTIRIFAHAVADRAYLNVPLNKSYKIGYNLAIQLINKQADVISSIIKVQVLHERHISAILPNDVPLFDRLCISPAQSKLFIESVPISPHETFRLSDIPNLIELLSNEALSFCEQTDIKKLRYTRYVELSLWNSFSDRFSEICQYLPFSLTTYPFKCELSSGPYSLISSPIINTLSGAMKFMENVPKSRRTRFLLNLIVAVDVCWELQDILIKCDALQDVYISQSSRCGFNDPKVYMNPFTAQMTHEVIDIGDIINTEKVLDFGMTDYDRVDFNFSKSYMLMDDIISGHFKQMKEINQFQKLHYFIMDVAVRYNFFLLDNDIIVDHFSLAMDESSDFFLTQAGVNGDTIQSSFIRSFMAPTILLDAQYIVDNYKKAQENRDWYFVNIRAIKKEARLILNAQAKQQSINYETYISQLLDVFSGPAYRMEVAFVCRIFRQFLLLNAFSDAFIIEPTSKQLVTESGNTQNSYIIPIWGTIFIYCRSAPIARQGSIFKAVLSHVSYIYRLNQMIRFECSLSQPKSKVLIDLTTCQFQMETTMPQRIYNELSRIPGYNEFDVSSRFLCDKVRQMEMRQELAIYSAFEQSFLTMESNDANLRSYLVTLLNQMSDFPDVDGMVSLRYSPSWCARFFCDADESSRQELLRRINLVDQRVDGDLAARDIRSTIESYQAVIESITFMGSLLAHYRLKFAFFCLYSGIMEFTDPLSQMTPQIYSHGNDIWDERIVSQAHHILAPHEDEIQLLKKKPLPEIRIIGAQIEALRNECDKAILTKQFIIVKQEIERLPTILSPDRNQGRLDPEMMKFSLSSNDINNFFDGDAKNARARLVHKLSNVLKNARVGEIQNGEQTINFDIVERKMHHLTPFLYEYEKESLEQQSSLWHGIFGFMLDLYNEDNNTLKLIDIFEKIVLGRYDYELATSLCSMLGSDFLKINNLEDKIRSRKKAIIYEDIDSTEEIKAEFDTLLYDLRRQKDRTKKSFAKCREELYGLVQSRLKAAGEVQFSVERFKKMTMQGFKQDTSSEFNSDEEKNDERSMAVKKDIEALRKKITVMRIVRCMSNIATRRFFIKRIASSTSDMKFESAKMWEGKRDFEVYEESTLASLKRYYRALSDNSIEAARMRVMIDSEKQNTIQLVHWKALNAKKEDELNRKLKQFDGVGDVDVSALLHKLEAAQATLNKLKEDSNKLDAQAEIDIRRPMTAIERTRKKIVVSKIERTRIISERVPATLSRAASTLNATALTSSHTLTSDGLLQTLQSENEMLSVRNEYLRRQIADCEAAKNSMPPESLATMETVVVPKKPKPEPRGVNSGRPKKETGITRPFSAAVSSRSNLTNTTAPSSTPPLSLGPSRPHTAQGTKTAKPLNDTTPRREKKKVTIRFK</sequence>
<dbReference type="KEGG" id="tva:4769877"/>
<feature type="compositionally biased region" description="Low complexity" evidence="2">
    <location>
        <begin position="1821"/>
        <end position="1840"/>
    </location>
</feature>
<proteinExistence type="predicted"/>
<dbReference type="OrthoDB" id="10565685at2759"/>
<organism evidence="3 4">
    <name type="scientific">Trichomonas vaginalis (strain ATCC PRA-98 / G3)</name>
    <dbReference type="NCBI Taxonomy" id="412133"/>
    <lineage>
        <taxon>Eukaryota</taxon>
        <taxon>Metamonada</taxon>
        <taxon>Parabasalia</taxon>
        <taxon>Trichomonadida</taxon>
        <taxon>Trichomonadidae</taxon>
        <taxon>Trichomonas</taxon>
    </lineage>
</organism>
<evidence type="ECO:0000256" key="2">
    <source>
        <dbReference type="SAM" id="MobiDB-lite"/>
    </source>
</evidence>
<dbReference type="PANTHER" id="PTHR33331">
    <property type="entry name" value="COILED-COIL DOMAIN-CONTAINING PROTEIN 162"/>
    <property type="match status" value="1"/>
</dbReference>
<protein>
    <submittedName>
        <fullName evidence="3">Uncharacterized protein</fullName>
    </submittedName>
</protein>
<feature type="compositionally biased region" description="Basic residues" evidence="2">
    <location>
        <begin position="1861"/>
        <end position="1871"/>
    </location>
</feature>
<evidence type="ECO:0000313" key="3">
    <source>
        <dbReference type="EMBL" id="EAY11918.1"/>
    </source>
</evidence>
<dbReference type="VEuPathDB" id="TrichDB:TVAGG3_0337870"/>
<name>A2E5W1_TRIV3</name>
<keyword evidence="4" id="KW-1185">Reference proteome</keyword>
<feature type="coiled-coil region" evidence="1">
    <location>
        <begin position="1654"/>
        <end position="1681"/>
    </location>
</feature>
<reference evidence="3" key="1">
    <citation type="submission" date="2006-10" db="EMBL/GenBank/DDBJ databases">
        <authorList>
            <person name="Amadeo P."/>
            <person name="Zhao Q."/>
            <person name="Wortman J."/>
            <person name="Fraser-Liggett C."/>
            <person name="Carlton J."/>
        </authorList>
    </citation>
    <scope>NUCLEOTIDE SEQUENCE</scope>
    <source>
        <strain evidence="3">G3</strain>
    </source>
</reference>
<accession>A2E5W1</accession>
<evidence type="ECO:0000256" key="1">
    <source>
        <dbReference type="SAM" id="Coils"/>
    </source>
</evidence>
<dbReference type="RefSeq" id="XP_001324141.1">
    <property type="nucleotide sequence ID" value="XM_001324106.1"/>
</dbReference>
<feature type="region of interest" description="Disordered" evidence="2">
    <location>
        <begin position="1785"/>
        <end position="1871"/>
    </location>
</feature>
<gene>
    <name evidence="3" type="ORF">TVAG_399230</name>
</gene>
<dbReference type="VEuPathDB" id="TrichDB:TVAG_399230"/>
<dbReference type="InParanoid" id="A2E5W1"/>
<evidence type="ECO:0000313" key="4">
    <source>
        <dbReference type="Proteomes" id="UP000001542"/>
    </source>
</evidence>
<dbReference type="EMBL" id="DS113310">
    <property type="protein sequence ID" value="EAY11918.1"/>
    <property type="molecule type" value="Genomic_DNA"/>
</dbReference>
<dbReference type="PANTHER" id="PTHR33331:SF13">
    <property type="entry name" value="COILED-COIL DOMAIN CONTAINING 162"/>
    <property type="match status" value="1"/>
</dbReference>
<reference evidence="3" key="2">
    <citation type="journal article" date="2007" name="Science">
        <title>Draft genome sequence of the sexually transmitted pathogen Trichomonas vaginalis.</title>
        <authorList>
            <person name="Carlton J.M."/>
            <person name="Hirt R.P."/>
            <person name="Silva J.C."/>
            <person name="Delcher A.L."/>
            <person name="Schatz M."/>
            <person name="Zhao Q."/>
            <person name="Wortman J.R."/>
            <person name="Bidwell S.L."/>
            <person name="Alsmark U.C.M."/>
            <person name="Besteiro S."/>
            <person name="Sicheritz-Ponten T."/>
            <person name="Noel C.J."/>
            <person name="Dacks J.B."/>
            <person name="Foster P.G."/>
            <person name="Simillion C."/>
            <person name="Van de Peer Y."/>
            <person name="Miranda-Saavedra D."/>
            <person name="Barton G.J."/>
            <person name="Westrop G.D."/>
            <person name="Mueller S."/>
            <person name="Dessi D."/>
            <person name="Fiori P.L."/>
            <person name="Ren Q."/>
            <person name="Paulsen I."/>
            <person name="Zhang H."/>
            <person name="Bastida-Corcuera F.D."/>
            <person name="Simoes-Barbosa A."/>
            <person name="Brown M.T."/>
            <person name="Hayes R.D."/>
            <person name="Mukherjee M."/>
            <person name="Okumura C.Y."/>
            <person name="Schneider R."/>
            <person name="Smith A.J."/>
            <person name="Vanacova S."/>
            <person name="Villalvazo M."/>
            <person name="Haas B.J."/>
            <person name="Pertea M."/>
            <person name="Feldblyum T.V."/>
            <person name="Utterback T.R."/>
            <person name="Shu C.L."/>
            <person name="Osoegawa K."/>
            <person name="de Jong P.J."/>
            <person name="Hrdy I."/>
            <person name="Horvathova L."/>
            <person name="Zubacova Z."/>
            <person name="Dolezal P."/>
            <person name="Malik S.B."/>
            <person name="Logsdon J.M. Jr."/>
            <person name="Henze K."/>
            <person name="Gupta A."/>
            <person name="Wang C.C."/>
            <person name="Dunne R.L."/>
            <person name="Upcroft J.A."/>
            <person name="Upcroft P."/>
            <person name="White O."/>
            <person name="Salzberg S.L."/>
            <person name="Tang P."/>
            <person name="Chiu C.-H."/>
            <person name="Lee Y.-S."/>
            <person name="Embley T.M."/>
            <person name="Coombs G.H."/>
            <person name="Mottram J.C."/>
            <person name="Tachezy J."/>
            <person name="Fraser-Liggett C.M."/>
            <person name="Johnson P.J."/>
        </authorList>
    </citation>
    <scope>NUCLEOTIDE SEQUENCE [LARGE SCALE GENOMIC DNA]</scope>
    <source>
        <strain evidence="3">G3</strain>
    </source>
</reference>